<reference evidence="2" key="1">
    <citation type="submission" date="2021-06" db="EMBL/GenBank/DDBJ databases">
        <title>Halomicroarcula sp. F24A a new haloarchaeum isolated from saline soil.</title>
        <authorList>
            <person name="Duran-Viseras A."/>
            <person name="Sanchez-Porro C."/>
            <person name="Ventosa A."/>
        </authorList>
    </citation>
    <scope>NUCLEOTIDE SEQUENCE</scope>
    <source>
        <strain evidence="2">F24A</strain>
    </source>
</reference>
<dbReference type="EMBL" id="RKLQ01000002">
    <property type="protein sequence ID" value="MBX0305135.1"/>
    <property type="molecule type" value="Genomic_DNA"/>
</dbReference>
<sequence length="363" mass="41037">MSTYNIRWYRPVDRAQFIDLYADVLDSWQHSPEWFDWKYVSNPYVDHVPIVVATADGDLVGARAFFALPMVVAGEQYPALQPCDTMVHPDHRRQGLFTRMTERAIDRYENREHAFFFNFPNEVTLRGNRKLGWRRVGTVPVAYRVEHVRPLLSAQTTAPGRRLAGTVATGLVSAHNRLRDRQATTSAAVSVHYEESVPVETLASIYADTAPATIHARRDPAFYRWRLSNPNWNYSAFVGESGNERAAIVVARTPPGKLYGPETTRVADVVPLTDHEDREQLLGALLAEVRESYPSSDLFVAPSTIPGPVLRAQGFYREGEPPLSYLRDGRAHLVRALDSWAPQEVRLTDDDNWSTTFLELDTG</sequence>
<proteinExistence type="predicted"/>
<accession>A0A8J7YFT7</accession>
<dbReference type="SUPFAM" id="SSF55729">
    <property type="entry name" value="Acyl-CoA N-acyltransferases (Nat)"/>
    <property type="match status" value="1"/>
</dbReference>
<feature type="domain" description="N-acetyltransferase" evidence="1">
    <location>
        <begin position="4"/>
        <end position="155"/>
    </location>
</feature>
<dbReference type="PROSITE" id="PS51186">
    <property type="entry name" value="GNAT"/>
    <property type="match status" value="1"/>
</dbReference>
<protein>
    <submittedName>
        <fullName evidence="2">GNAT family N-acetyltransferase</fullName>
    </submittedName>
</protein>
<dbReference type="AlphaFoldDB" id="A0A8J7YFT7"/>
<dbReference type="InterPro" id="IPR000182">
    <property type="entry name" value="GNAT_dom"/>
</dbReference>
<dbReference type="Pfam" id="PF13527">
    <property type="entry name" value="Acetyltransf_9"/>
    <property type="match status" value="1"/>
</dbReference>
<comment type="caution">
    <text evidence="2">The sequence shown here is derived from an EMBL/GenBank/DDBJ whole genome shotgun (WGS) entry which is preliminary data.</text>
</comment>
<dbReference type="InterPro" id="IPR016181">
    <property type="entry name" value="Acyl_CoA_acyltransferase"/>
</dbReference>
<evidence type="ECO:0000259" key="1">
    <source>
        <dbReference type="PROSITE" id="PS51186"/>
    </source>
</evidence>
<name>A0A8J7YFT7_9EURY</name>
<keyword evidence="3" id="KW-1185">Reference proteome</keyword>
<evidence type="ECO:0000313" key="3">
    <source>
        <dbReference type="Proteomes" id="UP000783863"/>
    </source>
</evidence>
<organism evidence="2 3">
    <name type="scientific">Haloarcula salinisoli</name>
    <dbReference type="NCBI Taxonomy" id="2487746"/>
    <lineage>
        <taxon>Archaea</taxon>
        <taxon>Methanobacteriati</taxon>
        <taxon>Methanobacteriota</taxon>
        <taxon>Stenosarchaea group</taxon>
        <taxon>Halobacteria</taxon>
        <taxon>Halobacteriales</taxon>
        <taxon>Haloarculaceae</taxon>
        <taxon>Haloarcula</taxon>
    </lineage>
</organism>
<gene>
    <name evidence="2" type="ORF">EGD98_15810</name>
</gene>
<dbReference type="Proteomes" id="UP000783863">
    <property type="component" value="Unassembled WGS sequence"/>
</dbReference>
<dbReference type="Gene3D" id="3.40.630.30">
    <property type="match status" value="1"/>
</dbReference>
<dbReference type="RefSeq" id="WP_220589325.1">
    <property type="nucleotide sequence ID" value="NZ_RKLQ01000002.1"/>
</dbReference>
<evidence type="ECO:0000313" key="2">
    <source>
        <dbReference type="EMBL" id="MBX0305135.1"/>
    </source>
</evidence>
<dbReference type="GO" id="GO:0016747">
    <property type="term" value="F:acyltransferase activity, transferring groups other than amino-acyl groups"/>
    <property type="evidence" value="ECO:0007669"/>
    <property type="project" value="InterPro"/>
</dbReference>